<evidence type="ECO:0008006" key="4">
    <source>
        <dbReference type="Google" id="ProtNLM"/>
    </source>
</evidence>
<gene>
    <name evidence="2" type="ORF">O0R41_06670</name>
</gene>
<evidence type="ECO:0000313" key="2">
    <source>
        <dbReference type="EMBL" id="MDV5823276.1"/>
    </source>
</evidence>
<proteinExistence type="predicted"/>
<evidence type="ECO:0000256" key="1">
    <source>
        <dbReference type="SAM" id="SignalP"/>
    </source>
</evidence>
<sequence>MVTSRVIACLFLASAPALTLLNACARPIVDVAKLEAIRKEARSLARSHPLADQGAVDIPKSQWPPAIASLDPKNVTVDHQRVDILIQQGFDGCYGYEIPRDGVSLAMQAQCYSQPGKGIFWHNPC</sequence>
<comment type="caution">
    <text evidence="2">The sequence shown here is derived from an EMBL/GenBank/DDBJ whole genome shotgun (WGS) entry which is preliminary data.</text>
</comment>
<accession>A0ABU3ZUU8</accession>
<reference evidence="3" key="1">
    <citation type="journal article" date="2022" name="J Environ Chem Eng">
        <title>Biodegradation of petroleum oil using a constructed nonpathogenic and heavy metal-tolerant bacterial consortium isolated from marine sponges.</title>
        <authorList>
            <person name="Dechsakulwatana C."/>
            <person name="Rungsihiranrut A."/>
            <person name="Muangchinda C."/>
            <person name="Ningthoujam R."/>
            <person name="Klankeo P."/>
            <person name="Pinyakong O."/>
        </authorList>
    </citation>
    <scope>NUCLEOTIDE SEQUENCE [LARGE SCALE GENOMIC DNA]</scope>
    <source>
        <strain evidence="3">MO2-4</strain>
    </source>
</reference>
<dbReference type="Proteomes" id="UP001185984">
    <property type="component" value="Unassembled WGS sequence"/>
</dbReference>
<dbReference type="EMBL" id="JAPTHD010000002">
    <property type="protein sequence ID" value="MDV5823276.1"/>
    <property type="molecule type" value="Genomic_DNA"/>
</dbReference>
<dbReference type="RefSeq" id="WP_317516291.1">
    <property type="nucleotide sequence ID" value="NZ_JAPTHD010000002.1"/>
</dbReference>
<organism evidence="2 3">
    <name type="scientific">Sphingobium naphthae</name>
    <dbReference type="NCBI Taxonomy" id="1886786"/>
    <lineage>
        <taxon>Bacteria</taxon>
        <taxon>Pseudomonadati</taxon>
        <taxon>Pseudomonadota</taxon>
        <taxon>Alphaproteobacteria</taxon>
        <taxon>Sphingomonadales</taxon>
        <taxon>Sphingomonadaceae</taxon>
        <taxon>Sphingobium</taxon>
    </lineage>
</organism>
<feature type="signal peptide" evidence="1">
    <location>
        <begin position="1"/>
        <end position="25"/>
    </location>
</feature>
<protein>
    <recommendedName>
        <fullName evidence="4">Lipoprotein</fullName>
    </recommendedName>
</protein>
<keyword evidence="1" id="KW-0732">Signal</keyword>
<name>A0ABU3ZUU8_9SPHN</name>
<feature type="chain" id="PRO_5047101500" description="Lipoprotein" evidence="1">
    <location>
        <begin position="26"/>
        <end position="125"/>
    </location>
</feature>
<keyword evidence="3" id="KW-1185">Reference proteome</keyword>
<evidence type="ECO:0000313" key="3">
    <source>
        <dbReference type="Proteomes" id="UP001185984"/>
    </source>
</evidence>